<keyword evidence="2" id="KW-1185">Reference proteome</keyword>
<dbReference type="AlphaFoldDB" id="A0A6G9YBS7"/>
<organism evidence="1 2">
    <name type="scientific">Nocardia arthritidis</name>
    <dbReference type="NCBI Taxonomy" id="228602"/>
    <lineage>
        <taxon>Bacteria</taxon>
        <taxon>Bacillati</taxon>
        <taxon>Actinomycetota</taxon>
        <taxon>Actinomycetes</taxon>
        <taxon>Mycobacteriales</taxon>
        <taxon>Nocardiaceae</taxon>
        <taxon>Nocardia</taxon>
    </lineage>
</organism>
<evidence type="ECO:0000313" key="2">
    <source>
        <dbReference type="Proteomes" id="UP000503540"/>
    </source>
</evidence>
<gene>
    <name evidence="1" type="ORF">F5544_13505</name>
</gene>
<evidence type="ECO:0000313" key="1">
    <source>
        <dbReference type="EMBL" id="QIS10590.1"/>
    </source>
</evidence>
<dbReference type="KEGG" id="nah:F5544_13505"/>
<dbReference type="Proteomes" id="UP000503540">
    <property type="component" value="Chromosome"/>
</dbReference>
<accession>A0A6G9YBS7</accession>
<sequence length="94" mass="10537">MRTGSSSTEEVASKVVEKLSSLGYEDFATDQVRFAGQLGTRLEFVYRGGDRPDRRSREYFALRGPVVFCLGMGSYDWDTDEPVLDGIAARFELT</sequence>
<dbReference type="RefSeq" id="WP_167473541.1">
    <property type="nucleotide sequence ID" value="NZ_CP046172.1"/>
</dbReference>
<proteinExistence type="predicted"/>
<protein>
    <submittedName>
        <fullName evidence="1">Uncharacterized protein</fullName>
    </submittedName>
</protein>
<dbReference type="EMBL" id="CP046172">
    <property type="protein sequence ID" value="QIS10590.1"/>
    <property type="molecule type" value="Genomic_DNA"/>
</dbReference>
<name>A0A6G9YBS7_9NOCA</name>
<reference evidence="1 2" key="1">
    <citation type="journal article" date="2019" name="ACS Chem. Biol.">
        <title>Identification and Mobilization of a Cryptic Antibiotic Biosynthesis Gene Locus from a Human-Pathogenic Nocardia Isolate.</title>
        <authorList>
            <person name="Herisse M."/>
            <person name="Ishida K."/>
            <person name="Porter J.L."/>
            <person name="Howden B."/>
            <person name="Hertweck C."/>
            <person name="Stinear T.P."/>
            <person name="Pidot S.J."/>
        </authorList>
    </citation>
    <scope>NUCLEOTIDE SEQUENCE [LARGE SCALE GENOMIC DNA]</scope>
    <source>
        <strain evidence="1 2">AUSMDU00012717</strain>
    </source>
</reference>